<keyword evidence="3 12" id="KW-0812">Transmembrane</keyword>
<dbReference type="PROSITE" id="PS51192">
    <property type="entry name" value="HELICASE_ATP_BIND_1"/>
    <property type="match status" value="1"/>
</dbReference>
<keyword evidence="8 12" id="KW-1133">Transmembrane helix</keyword>
<feature type="short sequence motif" description="Q motif" evidence="10">
    <location>
        <begin position="376"/>
        <end position="405"/>
    </location>
</feature>
<evidence type="ECO:0000256" key="1">
    <source>
        <dbReference type="ARBA" id="ARBA00004141"/>
    </source>
</evidence>
<feature type="domain" description="DEAD-box RNA helicase Q" evidence="15">
    <location>
        <begin position="376"/>
        <end position="405"/>
    </location>
</feature>
<evidence type="ECO:0000256" key="12">
    <source>
        <dbReference type="SAM" id="Phobius"/>
    </source>
</evidence>
<dbReference type="CDD" id="cd18787">
    <property type="entry name" value="SF2_C_DEAD"/>
    <property type="match status" value="1"/>
</dbReference>
<feature type="compositionally biased region" description="Polar residues" evidence="11">
    <location>
        <begin position="19"/>
        <end position="29"/>
    </location>
</feature>
<dbReference type="Pfam" id="PF00270">
    <property type="entry name" value="DEAD"/>
    <property type="match status" value="1"/>
</dbReference>
<accession>A0ABQ9YHY6</accession>
<dbReference type="GO" id="GO:0003724">
    <property type="term" value="F:RNA helicase activity"/>
    <property type="evidence" value="ECO:0007669"/>
    <property type="project" value="UniProtKB-EC"/>
</dbReference>
<evidence type="ECO:0000259" key="15">
    <source>
        <dbReference type="PROSITE" id="PS51195"/>
    </source>
</evidence>
<feature type="compositionally biased region" description="Basic residues" evidence="11">
    <location>
        <begin position="1041"/>
        <end position="1050"/>
    </location>
</feature>
<keyword evidence="6 16" id="KW-0347">Helicase</keyword>
<feature type="transmembrane region" description="Helical" evidence="12">
    <location>
        <begin position="158"/>
        <end position="180"/>
    </location>
</feature>
<dbReference type="CDD" id="cd00268">
    <property type="entry name" value="DEADc"/>
    <property type="match status" value="1"/>
</dbReference>
<feature type="transmembrane region" description="Helical" evidence="12">
    <location>
        <begin position="130"/>
        <end position="151"/>
    </location>
</feature>
<dbReference type="InterPro" id="IPR000629">
    <property type="entry name" value="RNA-helicase_DEAD-box_CS"/>
</dbReference>
<feature type="transmembrane region" description="Helical" evidence="12">
    <location>
        <begin position="95"/>
        <end position="118"/>
    </location>
</feature>
<feature type="compositionally biased region" description="Basic and acidic residues" evidence="11">
    <location>
        <begin position="956"/>
        <end position="969"/>
    </location>
</feature>
<sequence>MTDFTALPSPDDIDGEMENPTQLDDPNSTLNEPIRASLLRDFGSIGKKLLLVIKPSRHTYLYEALKDWDLWGPLLIGLVLGSFLALRAPEKQAGFLFSAFFVIMWLGAFCVTANVSLLKGKLSFFQSMSVLGYCVSPFALSAIISYFVNLFASPKVVFVVKLVATIIAYVWSLIATYPMFKGVVESNKTVLVIYPLCLFYFALGWLVVIKMSSRKKNQRSSIAFEAITQDNIVSDDDDSDDDDIFFNPAFFQGISTLHNTSASRDPNTSLLRRTTEVEQKLTKAINDSLSRRIPEHEAERTLKLDNDGLIAQPQTLPKQTISKTKKSTKKPSSPTPTNKSEEIKDSVHDYQAFDDDDSLPSLLPPPKTTQALDTSHTFTDLGISSIVVHAVRKELSFDHPTPIQTQAIEASLRGNDVLCVAPTGSGKTCAFLIPMFEHLLRKNGTIVNGQVTRQKSPDGRLRALILSPTRELALQTLGVCQTLIRSLPSLSVEGIIGGLPRKAQETILKSESLPTILVATPGRLVDLLLNTQSVAQRLDKKNNLMANTTFLVLDEADRLLEEGFRKEVDTVLSMLPGGEGVVGKQAHLSSKGKQSSQSNQRGMLKPQTILTTATKSSELTDLAERALRQPVLVSVDARGDEVSSTTNQFAIVQGLVQEVVFVSTEQEREISAVALIKNAITPHQPKTPQKSDDVLSGVHGGSVLVFTRTRERCHRFAVLLRLLNVNAMELHGGLTMGQRLWAMECFKRGVIEGDSGEVGTAKRGVCRVLVCTDLAARGLDIDNVGVVLSLDEPKRLRDYVHRAGRTARIGRKGRTVTIFKVQRKQVEGGSEMVIPRVLAEMNNNSPGLILERKIKKKEIGQATEEVEGVKDDLERLLREEEADQEMVRAEEEIDRAEKLVEGTSERREWILRKGEKEKDRKKAKEAEEKERMTGTRSRPEDEVISKVKRLHSSRSTFDEDHGSRAESKRFTQHAEIWKDERGAKQRRSGKTPQFEKEDATPSAFDIPSRREKRNPRKVQAKSQKTSQKKEDALTRAQIQKQARRSKKGMKLQKGGVRPKPAKMEVKKKAKRAQKPSLKKK</sequence>
<evidence type="ECO:0000256" key="3">
    <source>
        <dbReference type="ARBA" id="ARBA00022692"/>
    </source>
</evidence>
<dbReference type="PROSITE" id="PS00039">
    <property type="entry name" value="DEAD_ATP_HELICASE"/>
    <property type="match status" value="1"/>
</dbReference>
<dbReference type="SMART" id="SM00490">
    <property type="entry name" value="HELICc"/>
    <property type="match status" value="1"/>
</dbReference>
<protein>
    <submittedName>
        <fullName evidence="16">ATP-dependent RNA helicase DRS1</fullName>
        <ecNumber evidence="16">3.6.4.13</ecNumber>
    </submittedName>
</protein>
<feature type="compositionally biased region" description="Basic and acidic residues" evidence="11">
    <location>
        <begin position="289"/>
        <end position="306"/>
    </location>
</feature>
<keyword evidence="7" id="KW-0067">ATP-binding</keyword>
<evidence type="ECO:0000256" key="5">
    <source>
        <dbReference type="ARBA" id="ARBA00022801"/>
    </source>
</evidence>
<feature type="compositionally biased region" description="Basic residues" evidence="11">
    <location>
        <begin position="1010"/>
        <end position="1019"/>
    </location>
</feature>
<comment type="caution">
    <text evidence="16">The sequence shown here is derived from an EMBL/GenBank/DDBJ whole genome shotgun (WGS) entry which is preliminary data.</text>
</comment>
<dbReference type="PROSITE" id="PS51194">
    <property type="entry name" value="HELICASE_CTER"/>
    <property type="match status" value="1"/>
</dbReference>
<dbReference type="EMBL" id="JARBJD010000007">
    <property type="protein sequence ID" value="KAK2963276.1"/>
    <property type="molecule type" value="Genomic_DNA"/>
</dbReference>
<feature type="region of interest" description="Disordered" evidence="11">
    <location>
        <begin position="583"/>
        <end position="603"/>
    </location>
</feature>
<dbReference type="SMART" id="SM00487">
    <property type="entry name" value="DEXDc"/>
    <property type="match status" value="1"/>
</dbReference>
<dbReference type="InterPro" id="IPR011545">
    <property type="entry name" value="DEAD/DEAH_box_helicase_dom"/>
</dbReference>
<evidence type="ECO:0000256" key="4">
    <source>
        <dbReference type="ARBA" id="ARBA00022741"/>
    </source>
</evidence>
<comment type="subcellular location">
    <subcellularLocation>
        <location evidence="1">Membrane</location>
        <topology evidence="1">Multi-pass membrane protein</topology>
    </subcellularLocation>
</comment>
<feature type="transmembrane region" description="Helical" evidence="12">
    <location>
        <begin position="192"/>
        <end position="209"/>
    </location>
</feature>
<dbReference type="InterPro" id="IPR001650">
    <property type="entry name" value="Helicase_C-like"/>
</dbReference>
<dbReference type="Pfam" id="PF04893">
    <property type="entry name" value="Yip1"/>
    <property type="match status" value="1"/>
</dbReference>
<evidence type="ECO:0000313" key="17">
    <source>
        <dbReference type="Proteomes" id="UP001281761"/>
    </source>
</evidence>
<evidence type="ECO:0000313" key="16">
    <source>
        <dbReference type="EMBL" id="KAK2963276.1"/>
    </source>
</evidence>
<dbReference type="InterPro" id="IPR014014">
    <property type="entry name" value="RNA_helicase_DEAD_Q_motif"/>
</dbReference>
<organism evidence="16 17">
    <name type="scientific">Blattamonas nauphoetae</name>
    <dbReference type="NCBI Taxonomy" id="2049346"/>
    <lineage>
        <taxon>Eukaryota</taxon>
        <taxon>Metamonada</taxon>
        <taxon>Preaxostyla</taxon>
        <taxon>Oxymonadida</taxon>
        <taxon>Blattamonas</taxon>
    </lineage>
</organism>
<dbReference type="Pfam" id="PF00271">
    <property type="entry name" value="Helicase_C"/>
    <property type="match status" value="1"/>
</dbReference>
<dbReference type="Proteomes" id="UP001281761">
    <property type="component" value="Unassembled WGS sequence"/>
</dbReference>
<dbReference type="InterPro" id="IPR006977">
    <property type="entry name" value="Yip1_dom"/>
</dbReference>
<dbReference type="InterPro" id="IPR014001">
    <property type="entry name" value="Helicase_ATP-bd"/>
</dbReference>
<keyword evidence="4" id="KW-0547">Nucleotide-binding</keyword>
<dbReference type="PANTHER" id="PTHR47959">
    <property type="entry name" value="ATP-DEPENDENT RNA HELICASE RHLE-RELATED"/>
    <property type="match status" value="1"/>
</dbReference>
<dbReference type="PROSITE" id="PS51195">
    <property type="entry name" value="Q_MOTIF"/>
    <property type="match status" value="1"/>
</dbReference>
<evidence type="ECO:0000256" key="9">
    <source>
        <dbReference type="ARBA" id="ARBA00023136"/>
    </source>
</evidence>
<evidence type="ECO:0000256" key="8">
    <source>
        <dbReference type="ARBA" id="ARBA00022989"/>
    </source>
</evidence>
<evidence type="ECO:0000256" key="6">
    <source>
        <dbReference type="ARBA" id="ARBA00022806"/>
    </source>
</evidence>
<evidence type="ECO:0000259" key="13">
    <source>
        <dbReference type="PROSITE" id="PS51192"/>
    </source>
</evidence>
<dbReference type="PANTHER" id="PTHR47959:SF1">
    <property type="entry name" value="ATP-DEPENDENT RNA HELICASE DBPA"/>
    <property type="match status" value="1"/>
</dbReference>
<evidence type="ECO:0000256" key="7">
    <source>
        <dbReference type="ARBA" id="ARBA00022840"/>
    </source>
</evidence>
<feature type="compositionally biased region" description="Basic and acidic residues" evidence="11">
    <location>
        <begin position="915"/>
        <end position="945"/>
    </location>
</feature>
<evidence type="ECO:0000256" key="11">
    <source>
        <dbReference type="SAM" id="MobiDB-lite"/>
    </source>
</evidence>
<reference evidence="16 17" key="1">
    <citation type="journal article" date="2022" name="bioRxiv">
        <title>Genomics of Preaxostyla Flagellates Illuminates Evolutionary Transitions and the Path Towards Mitochondrial Loss.</title>
        <authorList>
            <person name="Novak L.V.F."/>
            <person name="Treitli S.C."/>
            <person name="Pyrih J."/>
            <person name="Halakuc P."/>
            <person name="Pipaliya S.V."/>
            <person name="Vacek V."/>
            <person name="Brzon O."/>
            <person name="Soukal P."/>
            <person name="Eme L."/>
            <person name="Dacks J.B."/>
            <person name="Karnkowska A."/>
            <person name="Elias M."/>
            <person name="Hampl V."/>
        </authorList>
    </citation>
    <scope>NUCLEOTIDE SEQUENCE [LARGE SCALE GENOMIC DNA]</scope>
    <source>
        <strain evidence="16">NAU3</strain>
        <tissue evidence="16">Gut</tissue>
    </source>
</reference>
<evidence type="ECO:0000259" key="14">
    <source>
        <dbReference type="PROSITE" id="PS51194"/>
    </source>
</evidence>
<dbReference type="Gene3D" id="3.40.50.300">
    <property type="entry name" value="P-loop containing nucleotide triphosphate hydrolases"/>
    <property type="match status" value="2"/>
</dbReference>
<feature type="transmembrane region" description="Helical" evidence="12">
    <location>
        <begin position="70"/>
        <end position="88"/>
    </location>
</feature>
<proteinExistence type="inferred from homology"/>
<keyword evidence="17" id="KW-1185">Reference proteome</keyword>
<feature type="region of interest" description="Disordered" evidence="11">
    <location>
        <begin position="1"/>
        <end position="29"/>
    </location>
</feature>
<feature type="compositionally biased region" description="Low complexity" evidence="11">
    <location>
        <begin position="589"/>
        <end position="598"/>
    </location>
</feature>
<dbReference type="InterPro" id="IPR044742">
    <property type="entry name" value="DEAD/DEAH_RhlB"/>
</dbReference>
<feature type="region of interest" description="Disordered" evidence="11">
    <location>
        <begin position="288"/>
        <end position="344"/>
    </location>
</feature>
<dbReference type="InterPro" id="IPR050079">
    <property type="entry name" value="DEAD_box_RNA_helicase"/>
</dbReference>
<evidence type="ECO:0000256" key="10">
    <source>
        <dbReference type="PROSITE-ProRule" id="PRU00552"/>
    </source>
</evidence>
<keyword evidence="9 12" id="KW-0472">Membrane</keyword>
<gene>
    <name evidence="16" type="ORF">BLNAU_1809</name>
</gene>
<dbReference type="EC" id="3.6.4.13" evidence="16"/>
<dbReference type="InterPro" id="IPR027417">
    <property type="entry name" value="P-loop_NTPase"/>
</dbReference>
<dbReference type="SUPFAM" id="SSF52540">
    <property type="entry name" value="P-loop containing nucleoside triphosphate hydrolases"/>
    <property type="match status" value="2"/>
</dbReference>
<dbReference type="GO" id="GO:0016787">
    <property type="term" value="F:hydrolase activity"/>
    <property type="evidence" value="ECO:0007669"/>
    <property type="project" value="UniProtKB-KW"/>
</dbReference>
<feature type="domain" description="Helicase ATP-binding" evidence="13">
    <location>
        <begin position="408"/>
        <end position="633"/>
    </location>
</feature>
<name>A0ABQ9YHY6_9EUKA</name>
<comment type="similarity">
    <text evidence="2">Belongs to the YIP1 family.</text>
</comment>
<feature type="domain" description="Helicase C-terminal" evidence="14">
    <location>
        <begin position="690"/>
        <end position="867"/>
    </location>
</feature>
<keyword evidence="5 16" id="KW-0378">Hydrolase</keyword>
<feature type="compositionally biased region" description="Basic residues" evidence="11">
    <location>
        <begin position="1067"/>
        <end position="1080"/>
    </location>
</feature>
<evidence type="ECO:0000256" key="2">
    <source>
        <dbReference type="ARBA" id="ARBA00010596"/>
    </source>
</evidence>
<feature type="region of interest" description="Disordered" evidence="11">
    <location>
        <begin position="915"/>
        <end position="1080"/>
    </location>
</feature>